<keyword evidence="1" id="KW-0732">Signal</keyword>
<evidence type="ECO:0000256" key="1">
    <source>
        <dbReference type="SAM" id="SignalP"/>
    </source>
</evidence>
<feature type="signal peptide" evidence="1">
    <location>
        <begin position="1"/>
        <end position="28"/>
    </location>
</feature>
<keyword evidence="4" id="KW-1185">Reference proteome</keyword>
<evidence type="ECO:0000313" key="3">
    <source>
        <dbReference type="EMBL" id="BBL78161.1"/>
    </source>
</evidence>
<sequence length="191" mass="20382">MDYRAKRTLRSGALLALLVLAALLGACAGEPEGPGDVVFPLPQRYTGSYTNDWGEPRPQGSHEGTDVFAPEGTPVYAITGGTVVAEGWNTLGGYTITIAAAYDTGPLREGDRLYYAHLRTSSPLEIGEEVRAGQKIGEVGRTAGEEVGSVADFPPHLHLGWYEGFRLFGESRAQAESGAMNPYPLLRRSAG</sequence>
<evidence type="ECO:0000313" key="4">
    <source>
        <dbReference type="Proteomes" id="UP000318065"/>
    </source>
</evidence>
<protein>
    <recommendedName>
        <fullName evidence="2">M23ase beta-sheet core domain-containing protein</fullName>
    </recommendedName>
</protein>
<dbReference type="CDD" id="cd12797">
    <property type="entry name" value="M23_peptidase"/>
    <property type="match status" value="1"/>
</dbReference>
<evidence type="ECO:0000259" key="2">
    <source>
        <dbReference type="Pfam" id="PF01551"/>
    </source>
</evidence>
<dbReference type="SUPFAM" id="SSF51261">
    <property type="entry name" value="Duplicated hybrid motif"/>
    <property type="match status" value="1"/>
</dbReference>
<proteinExistence type="predicted"/>
<dbReference type="Pfam" id="PF01551">
    <property type="entry name" value="Peptidase_M23"/>
    <property type="match status" value="1"/>
</dbReference>
<name>A0A510HE03_9ACTN</name>
<dbReference type="GO" id="GO:0004222">
    <property type="term" value="F:metalloendopeptidase activity"/>
    <property type="evidence" value="ECO:0007669"/>
    <property type="project" value="TreeGrafter"/>
</dbReference>
<dbReference type="PANTHER" id="PTHR21666:SF270">
    <property type="entry name" value="MUREIN HYDROLASE ACTIVATOR ENVC"/>
    <property type="match status" value="1"/>
</dbReference>
<dbReference type="RefSeq" id="WP_172620566.1">
    <property type="nucleotide sequence ID" value="NZ_AP019791.1"/>
</dbReference>
<accession>A0A510HE03</accession>
<dbReference type="AlphaFoldDB" id="A0A510HE03"/>
<dbReference type="Proteomes" id="UP000318065">
    <property type="component" value="Chromosome"/>
</dbReference>
<organism evidence="3 4">
    <name type="scientific">Rubrobacter xylanophilus</name>
    <dbReference type="NCBI Taxonomy" id="49319"/>
    <lineage>
        <taxon>Bacteria</taxon>
        <taxon>Bacillati</taxon>
        <taxon>Actinomycetota</taxon>
        <taxon>Rubrobacteria</taxon>
        <taxon>Rubrobacterales</taxon>
        <taxon>Rubrobacteraceae</taxon>
        <taxon>Rubrobacter</taxon>
    </lineage>
</organism>
<feature type="chain" id="PRO_5022074275" description="M23ase beta-sheet core domain-containing protein" evidence="1">
    <location>
        <begin position="29"/>
        <end position="191"/>
    </location>
</feature>
<dbReference type="InterPro" id="IPR016047">
    <property type="entry name" value="M23ase_b-sheet_dom"/>
</dbReference>
<feature type="domain" description="M23ase beta-sheet core" evidence="2">
    <location>
        <begin position="61"/>
        <end position="162"/>
    </location>
</feature>
<dbReference type="PROSITE" id="PS51257">
    <property type="entry name" value="PROKAR_LIPOPROTEIN"/>
    <property type="match status" value="1"/>
</dbReference>
<gene>
    <name evidence="3" type="ORF">RxyAA322_00150</name>
</gene>
<dbReference type="InterPro" id="IPR011055">
    <property type="entry name" value="Dup_hybrid_motif"/>
</dbReference>
<dbReference type="EMBL" id="AP019791">
    <property type="protein sequence ID" value="BBL78161.1"/>
    <property type="molecule type" value="Genomic_DNA"/>
</dbReference>
<reference evidence="3" key="1">
    <citation type="journal article" date="2019" name="Microbiol. Resour. Announc.">
        <title>Complete Genome Sequence of Rubrobacter xylanophilus Strain AA3-22, Isolated from Arima Onsen in Japan.</title>
        <authorList>
            <person name="Tomariguchi N."/>
            <person name="Miyazaki K."/>
        </authorList>
    </citation>
    <scope>NUCLEOTIDE SEQUENCE [LARGE SCALE GENOMIC DNA]</scope>
    <source>
        <strain evidence="3">AA3-22</strain>
    </source>
</reference>
<dbReference type="Gene3D" id="2.70.70.10">
    <property type="entry name" value="Glucose Permease (Domain IIA)"/>
    <property type="match status" value="1"/>
</dbReference>
<dbReference type="InterPro" id="IPR050570">
    <property type="entry name" value="Cell_wall_metabolism_enzyme"/>
</dbReference>
<dbReference type="PANTHER" id="PTHR21666">
    <property type="entry name" value="PEPTIDASE-RELATED"/>
    <property type="match status" value="1"/>
</dbReference>